<evidence type="ECO:0000313" key="3">
    <source>
        <dbReference type="Proteomes" id="UP000308271"/>
    </source>
</evidence>
<accession>A0A5C4S335</accession>
<reference evidence="2 3" key="1">
    <citation type="submission" date="2019-05" db="EMBL/GenBank/DDBJ databases">
        <title>Draft Whole-Genome sequence of the green sulfur bacterium Chlorobaculum thiosulfatiphilum DSM 249.</title>
        <authorList>
            <person name="Meyer T.E."/>
            <person name="Kyndt J.A."/>
        </authorList>
    </citation>
    <scope>NUCLEOTIDE SEQUENCE [LARGE SCALE GENOMIC DNA]</scope>
    <source>
        <strain evidence="2 3">DSM 249</strain>
    </source>
</reference>
<protein>
    <submittedName>
        <fullName evidence="2">Uncharacterized protein</fullName>
    </submittedName>
</protein>
<sequence>MSEEPEEILGSCSPSKGDEELEKGLATAVVEQPKLLDELGKQMVTLCLAIPGLFATVLKLTGGDKAVLPANCLLLWAFGFWLVALVLSLASLVPVTRKVDRQVMRRAQPAAKGQALSIEEFFTKSAKYKRRLLVAAALFSFAGIALAAWSVF</sequence>
<evidence type="ECO:0000313" key="2">
    <source>
        <dbReference type="EMBL" id="TNJ37181.1"/>
    </source>
</evidence>
<evidence type="ECO:0000256" key="1">
    <source>
        <dbReference type="SAM" id="Phobius"/>
    </source>
</evidence>
<feature type="transmembrane region" description="Helical" evidence="1">
    <location>
        <begin position="132"/>
        <end position="151"/>
    </location>
</feature>
<dbReference type="AlphaFoldDB" id="A0A5C4S335"/>
<dbReference type="OrthoDB" id="598221at2"/>
<proteinExistence type="predicted"/>
<keyword evidence="1" id="KW-0472">Membrane</keyword>
<dbReference type="RefSeq" id="WP_139457690.1">
    <property type="nucleotide sequence ID" value="NZ_VDCH01000031.1"/>
</dbReference>
<name>A0A5C4S335_CHLTI</name>
<keyword evidence="3" id="KW-1185">Reference proteome</keyword>
<dbReference type="Proteomes" id="UP000308271">
    <property type="component" value="Unassembled WGS sequence"/>
</dbReference>
<keyword evidence="1" id="KW-1133">Transmembrane helix</keyword>
<keyword evidence="1" id="KW-0812">Transmembrane</keyword>
<organism evidence="2 3">
    <name type="scientific">Chlorobaculum thiosulfatiphilum</name>
    <name type="common">Chlorobium limicola f.sp. thiosulfatophilum</name>
    <dbReference type="NCBI Taxonomy" id="115852"/>
    <lineage>
        <taxon>Bacteria</taxon>
        <taxon>Pseudomonadati</taxon>
        <taxon>Chlorobiota</taxon>
        <taxon>Chlorobiia</taxon>
        <taxon>Chlorobiales</taxon>
        <taxon>Chlorobiaceae</taxon>
        <taxon>Chlorobaculum</taxon>
    </lineage>
</organism>
<gene>
    <name evidence="2" type="ORF">FGF66_11025</name>
</gene>
<comment type="caution">
    <text evidence="2">The sequence shown here is derived from an EMBL/GenBank/DDBJ whole genome shotgun (WGS) entry which is preliminary data.</text>
</comment>
<dbReference type="EMBL" id="VDCH01000031">
    <property type="protein sequence ID" value="TNJ37181.1"/>
    <property type="molecule type" value="Genomic_DNA"/>
</dbReference>
<feature type="transmembrane region" description="Helical" evidence="1">
    <location>
        <begin position="73"/>
        <end position="96"/>
    </location>
</feature>